<evidence type="ECO:0000313" key="2">
    <source>
        <dbReference type="Proteomes" id="UP000094936"/>
    </source>
</evidence>
<dbReference type="OrthoDB" id="1550902at2"/>
<protein>
    <recommendedName>
        <fullName evidence="3">Phage tail protein</fullName>
    </recommendedName>
</protein>
<comment type="caution">
    <text evidence="1">The sequence shown here is derived from an EMBL/GenBank/DDBJ whole genome shotgun (WGS) entry which is preliminary data.</text>
</comment>
<dbReference type="AlphaFoldDB" id="A0A1C3EBL2"/>
<dbReference type="STRING" id="1080227.A8L45_19710"/>
<keyword evidence="2" id="KW-1185">Reference proteome</keyword>
<organism evidence="1 2">
    <name type="scientific">Veronia pacifica</name>
    <dbReference type="NCBI Taxonomy" id="1080227"/>
    <lineage>
        <taxon>Bacteria</taxon>
        <taxon>Pseudomonadati</taxon>
        <taxon>Pseudomonadota</taxon>
        <taxon>Gammaproteobacteria</taxon>
        <taxon>Vibrionales</taxon>
        <taxon>Vibrionaceae</taxon>
        <taxon>Veronia</taxon>
    </lineage>
</organism>
<sequence>MNSQSQPHDNKPQYNSVMMALGQFEFTVKGTQYQQLRTSMGWRWEKRDRDNRRPALQFNGPDLTSKTLSISVYPEQKTDLDRLSKLEQMGNTGTPMRLIGGTPSGGADLGLWVIEKLERTDQFFTDNGIPLEVKASLTIKEYGEDEPQTQ</sequence>
<dbReference type="Proteomes" id="UP000094936">
    <property type="component" value="Unassembled WGS sequence"/>
</dbReference>
<evidence type="ECO:0008006" key="3">
    <source>
        <dbReference type="Google" id="ProtNLM"/>
    </source>
</evidence>
<reference evidence="1 2" key="1">
    <citation type="submission" date="2016-05" db="EMBL/GenBank/DDBJ databases">
        <title>Genomic Taxonomy of the Vibrionaceae.</title>
        <authorList>
            <person name="Gomez-Gil B."/>
            <person name="Enciso-Ibarra J."/>
        </authorList>
    </citation>
    <scope>NUCLEOTIDE SEQUENCE [LARGE SCALE GENOMIC DNA]</scope>
    <source>
        <strain evidence="1 2">CAIM 1920</strain>
    </source>
</reference>
<dbReference type="EMBL" id="LYBM01000050">
    <property type="protein sequence ID" value="ODA30633.1"/>
    <property type="molecule type" value="Genomic_DNA"/>
</dbReference>
<name>A0A1C3EBL2_9GAMM</name>
<dbReference type="Pfam" id="PF06995">
    <property type="entry name" value="Phage_P2_GpU"/>
    <property type="match status" value="1"/>
</dbReference>
<dbReference type="InterPro" id="IPR009734">
    <property type="entry name" value="Myoviridae_GpU"/>
</dbReference>
<dbReference type="RefSeq" id="WP_068905071.1">
    <property type="nucleotide sequence ID" value="NZ_JBHUIF010000017.1"/>
</dbReference>
<evidence type="ECO:0000313" key="1">
    <source>
        <dbReference type="EMBL" id="ODA30633.1"/>
    </source>
</evidence>
<proteinExistence type="predicted"/>
<accession>A0A1C3EBL2</accession>
<gene>
    <name evidence="1" type="ORF">A8L45_19710</name>
</gene>